<dbReference type="PROSITE" id="PS51186">
    <property type="entry name" value="GNAT"/>
    <property type="match status" value="1"/>
</dbReference>
<evidence type="ECO:0000256" key="2">
    <source>
        <dbReference type="ARBA" id="ARBA00023315"/>
    </source>
</evidence>
<evidence type="ECO:0000259" key="3">
    <source>
        <dbReference type="PROSITE" id="PS51186"/>
    </source>
</evidence>
<dbReference type="EMBL" id="JARRAF010000015">
    <property type="protein sequence ID" value="MDK2125082.1"/>
    <property type="molecule type" value="Genomic_DNA"/>
</dbReference>
<keyword evidence="1" id="KW-0808">Transferase</keyword>
<dbReference type="Gene3D" id="3.40.630.30">
    <property type="match status" value="1"/>
</dbReference>
<protein>
    <submittedName>
        <fullName evidence="4">GNAT family N-acetyltransferase</fullName>
    </submittedName>
</protein>
<reference evidence="4" key="1">
    <citation type="submission" date="2023-03" db="EMBL/GenBank/DDBJ databases">
        <title>Chitinimonas shenzhenensis gen. nov., sp. nov., a novel member of family Burkholderiaceae isolated from activated sludge collected in Shen Zhen, China.</title>
        <authorList>
            <person name="Wang X."/>
        </authorList>
    </citation>
    <scope>NUCLEOTIDE SEQUENCE</scope>
    <source>
        <strain evidence="4">DQS-5</strain>
    </source>
</reference>
<organism evidence="4 5">
    <name type="scientific">Parachitinimonas caeni</name>
    <dbReference type="NCBI Taxonomy" id="3031301"/>
    <lineage>
        <taxon>Bacteria</taxon>
        <taxon>Pseudomonadati</taxon>
        <taxon>Pseudomonadota</taxon>
        <taxon>Betaproteobacteria</taxon>
        <taxon>Neisseriales</taxon>
        <taxon>Chitinibacteraceae</taxon>
        <taxon>Parachitinimonas</taxon>
    </lineage>
</organism>
<comment type="caution">
    <text evidence="4">The sequence shown here is derived from an EMBL/GenBank/DDBJ whole genome shotgun (WGS) entry which is preliminary data.</text>
</comment>
<keyword evidence="2" id="KW-0012">Acyltransferase</keyword>
<evidence type="ECO:0000313" key="4">
    <source>
        <dbReference type="EMBL" id="MDK2125082.1"/>
    </source>
</evidence>
<proteinExistence type="predicted"/>
<accession>A0ABT7E2E9</accession>
<dbReference type="InterPro" id="IPR016181">
    <property type="entry name" value="Acyl_CoA_acyltransferase"/>
</dbReference>
<dbReference type="InterPro" id="IPR050832">
    <property type="entry name" value="Bact_Acetyltransf"/>
</dbReference>
<evidence type="ECO:0000313" key="5">
    <source>
        <dbReference type="Proteomes" id="UP001172778"/>
    </source>
</evidence>
<dbReference type="PANTHER" id="PTHR43877:SF2">
    <property type="entry name" value="AMINOALKYLPHOSPHONATE N-ACETYLTRANSFERASE-RELATED"/>
    <property type="match status" value="1"/>
</dbReference>
<sequence length="155" mass="17112">MPPFHIRLATLADAARIAPLFDAYRQFYQQAPDLPLAWNFITERLQANQSEILLAELNNGEAAGFCQLYPSFCSILAAPVYVLYDLYVAPTARRLGLGAALLEAAEQHARTNGYARLDLTTARTNLPAQALYQAQGWTLDAVYIAYSKQTGCHAC</sequence>
<dbReference type="Pfam" id="PF00583">
    <property type="entry name" value="Acetyltransf_1"/>
    <property type="match status" value="1"/>
</dbReference>
<dbReference type="SUPFAM" id="SSF55729">
    <property type="entry name" value="Acyl-CoA N-acyltransferases (Nat)"/>
    <property type="match status" value="1"/>
</dbReference>
<dbReference type="InterPro" id="IPR000182">
    <property type="entry name" value="GNAT_dom"/>
</dbReference>
<gene>
    <name evidence="4" type="ORF">PZA18_13590</name>
</gene>
<evidence type="ECO:0000256" key="1">
    <source>
        <dbReference type="ARBA" id="ARBA00022679"/>
    </source>
</evidence>
<dbReference type="PANTHER" id="PTHR43877">
    <property type="entry name" value="AMINOALKYLPHOSPHONATE N-ACETYLTRANSFERASE-RELATED-RELATED"/>
    <property type="match status" value="1"/>
</dbReference>
<dbReference type="Proteomes" id="UP001172778">
    <property type="component" value="Unassembled WGS sequence"/>
</dbReference>
<keyword evidence="5" id="KW-1185">Reference proteome</keyword>
<feature type="domain" description="N-acetyltransferase" evidence="3">
    <location>
        <begin position="4"/>
        <end position="155"/>
    </location>
</feature>
<name>A0ABT7E2E9_9NEIS</name>
<dbReference type="CDD" id="cd04301">
    <property type="entry name" value="NAT_SF"/>
    <property type="match status" value="1"/>
</dbReference>